<sequence>MVTLLDPLAATATTATHALPASKIEARYRQKHKIGPRDPDAELLQQLRDSKRRLERQERHENEKREQRKSMRSEDLEKKRLNKRAKTEHAMRAASPSFDSFASKVDELRCSVSASNKRLKKLGGATWTAAAGSSQLNCGAPAAEMVDLDSE</sequence>
<proteinExistence type="predicted"/>
<evidence type="ECO:0000313" key="2">
    <source>
        <dbReference type="EMBL" id="KAJ7776478.1"/>
    </source>
</evidence>
<feature type="region of interest" description="Disordered" evidence="1">
    <location>
        <begin position="20"/>
        <end position="98"/>
    </location>
</feature>
<dbReference type="Proteomes" id="UP001215280">
    <property type="component" value="Unassembled WGS sequence"/>
</dbReference>
<organism evidence="2 3">
    <name type="scientific">Mycena maculata</name>
    <dbReference type="NCBI Taxonomy" id="230809"/>
    <lineage>
        <taxon>Eukaryota</taxon>
        <taxon>Fungi</taxon>
        <taxon>Dikarya</taxon>
        <taxon>Basidiomycota</taxon>
        <taxon>Agaricomycotina</taxon>
        <taxon>Agaricomycetes</taxon>
        <taxon>Agaricomycetidae</taxon>
        <taxon>Agaricales</taxon>
        <taxon>Marasmiineae</taxon>
        <taxon>Mycenaceae</taxon>
        <taxon>Mycena</taxon>
    </lineage>
</organism>
<accession>A0AAD7NUF1</accession>
<protein>
    <submittedName>
        <fullName evidence="2">Uncharacterized protein</fullName>
    </submittedName>
</protein>
<name>A0AAD7NUF1_9AGAR</name>
<evidence type="ECO:0000313" key="3">
    <source>
        <dbReference type="Proteomes" id="UP001215280"/>
    </source>
</evidence>
<dbReference type="AlphaFoldDB" id="A0AAD7NUF1"/>
<gene>
    <name evidence="2" type="ORF">DFH07DRAFT_766678</name>
</gene>
<dbReference type="EMBL" id="JARJLG010000012">
    <property type="protein sequence ID" value="KAJ7776478.1"/>
    <property type="molecule type" value="Genomic_DNA"/>
</dbReference>
<evidence type="ECO:0000256" key="1">
    <source>
        <dbReference type="SAM" id="MobiDB-lite"/>
    </source>
</evidence>
<reference evidence="2" key="1">
    <citation type="submission" date="2023-03" db="EMBL/GenBank/DDBJ databases">
        <title>Massive genome expansion in bonnet fungi (Mycena s.s.) driven by repeated elements and novel gene families across ecological guilds.</title>
        <authorList>
            <consortium name="Lawrence Berkeley National Laboratory"/>
            <person name="Harder C.B."/>
            <person name="Miyauchi S."/>
            <person name="Viragh M."/>
            <person name="Kuo A."/>
            <person name="Thoen E."/>
            <person name="Andreopoulos B."/>
            <person name="Lu D."/>
            <person name="Skrede I."/>
            <person name="Drula E."/>
            <person name="Henrissat B."/>
            <person name="Morin E."/>
            <person name="Kohler A."/>
            <person name="Barry K."/>
            <person name="LaButti K."/>
            <person name="Morin E."/>
            <person name="Salamov A."/>
            <person name="Lipzen A."/>
            <person name="Mereny Z."/>
            <person name="Hegedus B."/>
            <person name="Baldrian P."/>
            <person name="Stursova M."/>
            <person name="Weitz H."/>
            <person name="Taylor A."/>
            <person name="Grigoriev I.V."/>
            <person name="Nagy L.G."/>
            <person name="Martin F."/>
            <person name="Kauserud H."/>
        </authorList>
    </citation>
    <scope>NUCLEOTIDE SEQUENCE</scope>
    <source>
        <strain evidence="2">CBHHK188m</strain>
    </source>
</reference>
<keyword evidence="3" id="KW-1185">Reference proteome</keyword>
<comment type="caution">
    <text evidence="2">The sequence shown here is derived from an EMBL/GenBank/DDBJ whole genome shotgun (WGS) entry which is preliminary data.</text>
</comment>
<feature type="compositionally biased region" description="Basic and acidic residues" evidence="1">
    <location>
        <begin position="55"/>
        <end position="91"/>
    </location>
</feature>